<dbReference type="Gene3D" id="3.40.50.280">
    <property type="entry name" value="Cobalamin-binding domain"/>
    <property type="match status" value="1"/>
</dbReference>
<protein>
    <submittedName>
        <fullName evidence="9">Radical SAM protein</fullName>
    </submittedName>
</protein>
<gene>
    <name evidence="9" type="ORF">GCM10009789_86360</name>
</gene>
<keyword evidence="5" id="KW-0479">Metal-binding</keyword>
<keyword evidence="6" id="KW-0408">Iron</keyword>
<evidence type="ECO:0000259" key="8">
    <source>
        <dbReference type="PROSITE" id="PS51918"/>
    </source>
</evidence>
<dbReference type="SMART" id="SM00729">
    <property type="entry name" value="Elp3"/>
    <property type="match status" value="1"/>
</dbReference>
<name>A0ABN2EVM6_9ACTN</name>
<dbReference type="PROSITE" id="PS51918">
    <property type="entry name" value="RADICAL_SAM"/>
    <property type="match status" value="1"/>
</dbReference>
<evidence type="ECO:0000313" key="9">
    <source>
        <dbReference type="EMBL" id="GAA1619333.1"/>
    </source>
</evidence>
<dbReference type="PANTHER" id="PTHR43409">
    <property type="entry name" value="ANAEROBIC MAGNESIUM-PROTOPORPHYRIN IX MONOMETHYL ESTER CYCLASE-RELATED"/>
    <property type="match status" value="1"/>
</dbReference>
<evidence type="ECO:0000256" key="4">
    <source>
        <dbReference type="ARBA" id="ARBA00022691"/>
    </source>
</evidence>
<dbReference type="InterPro" id="IPR023404">
    <property type="entry name" value="rSAM_horseshoe"/>
</dbReference>
<keyword evidence="2" id="KW-0489">Methyltransferase</keyword>
<dbReference type="Proteomes" id="UP001500393">
    <property type="component" value="Unassembled WGS sequence"/>
</dbReference>
<organism evidence="9 10">
    <name type="scientific">Kribbella sancticallisti</name>
    <dbReference type="NCBI Taxonomy" id="460087"/>
    <lineage>
        <taxon>Bacteria</taxon>
        <taxon>Bacillati</taxon>
        <taxon>Actinomycetota</taxon>
        <taxon>Actinomycetes</taxon>
        <taxon>Propionibacteriales</taxon>
        <taxon>Kribbellaceae</taxon>
        <taxon>Kribbella</taxon>
    </lineage>
</organism>
<sequence>MARVVLVYPEVYDLARFKEKRKEFPPFGVLYLAAVAELEGHEVTIEKVSPSHTRLDFSGADLVAFSVPSSATYGIAKEARFSSHYDGDPIIAVGGVHPNFYPEETLADFAADVVGVGEGEDTFLDLLKVRDRKRLVDVPGLIVNTKDGLVRTAMRAMIKDIDHLPLPARHLLEAEDLVMSDRLSTTDLQMAHIMLSRGCPFPCRFCAAAQTRMQYRSGASARHELIHLKETYGVEGFAVVDDNFIVNKRKVADVCESIKDLSLTWSALSRVDTVDEPLLRSMRDSGCIEIKFGMESGSERMLKAMGKRIKQDQIRNTVRTAHEAGINVKLFLIHGYPGENRESTQETMRMLEELAPMVTRVALFRFVPLPGTYVYNNPLEFGLRGTDKAPDWNGDWSKYHIHHNDDHWWGTDAEFAELTSSYAELRSLVDATWPERFEAVSTATAPVS</sequence>
<proteinExistence type="predicted"/>
<dbReference type="SFLD" id="SFLDG01082">
    <property type="entry name" value="B12-binding_domain_containing"/>
    <property type="match status" value="1"/>
</dbReference>
<dbReference type="EMBL" id="BAAAOS010000070">
    <property type="protein sequence ID" value="GAA1619333.1"/>
    <property type="molecule type" value="Genomic_DNA"/>
</dbReference>
<dbReference type="InterPro" id="IPR034466">
    <property type="entry name" value="Methyltransferase_Class_B"/>
</dbReference>
<dbReference type="Pfam" id="PF02310">
    <property type="entry name" value="B12-binding"/>
    <property type="match status" value="1"/>
</dbReference>
<evidence type="ECO:0000256" key="2">
    <source>
        <dbReference type="ARBA" id="ARBA00022603"/>
    </source>
</evidence>
<feature type="domain" description="Radical SAM core" evidence="8">
    <location>
        <begin position="185"/>
        <end position="399"/>
    </location>
</feature>
<dbReference type="InterPro" id="IPR006638">
    <property type="entry name" value="Elp3/MiaA/NifB-like_rSAM"/>
</dbReference>
<dbReference type="InterPro" id="IPR006158">
    <property type="entry name" value="Cobalamin-bd"/>
</dbReference>
<keyword evidence="7" id="KW-0411">Iron-sulfur</keyword>
<reference evidence="9 10" key="1">
    <citation type="journal article" date="2019" name="Int. J. Syst. Evol. Microbiol.">
        <title>The Global Catalogue of Microorganisms (GCM) 10K type strain sequencing project: providing services to taxonomists for standard genome sequencing and annotation.</title>
        <authorList>
            <consortium name="The Broad Institute Genomics Platform"/>
            <consortium name="The Broad Institute Genome Sequencing Center for Infectious Disease"/>
            <person name="Wu L."/>
            <person name="Ma J."/>
        </authorList>
    </citation>
    <scope>NUCLEOTIDE SEQUENCE [LARGE SCALE GENOMIC DNA]</scope>
    <source>
        <strain evidence="9 10">JCM 14969</strain>
    </source>
</reference>
<dbReference type="RefSeq" id="WP_344222615.1">
    <property type="nucleotide sequence ID" value="NZ_BAAAOS010000070.1"/>
</dbReference>
<dbReference type="CDD" id="cd02068">
    <property type="entry name" value="radical_SAM_B12_BD"/>
    <property type="match status" value="1"/>
</dbReference>
<keyword evidence="10" id="KW-1185">Reference proteome</keyword>
<evidence type="ECO:0000256" key="7">
    <source>
        <dbReference type="ARBA" id="ARBA00023014"/>
    </source>
</evidence>
<dbReference type="InterPro" id="IPR007197">
    <property type="entry name" value="rSAM"/>
</dbReference>
<dbReference type="SFLD" id="SFLDS00029">
    <property type="entry name" value="Radical_SAM"/>
    <property type="match status" value="1"/>
</dbReference>
<dbReference type="Gene3D" id="3.80.30.20">
    <property type="entry name" value="tm_1862 like domain"/>
    <property type="match status" value="1"/>
</dbReference>
<keyword evidence="3" id="KW-0808">Transferase</keyword>
<dbReference type="SFLD" id="SFLDG01123">
    <property type="entry name" value="methyltransferase_(Class_B)"/>
    <property type="match status" value="1"/>
</dbReference>
<evidence type="ECO:0000256" key="6">
    <source>
        <dbReference type="ARBA" id="ARBA00023004"/>
    </source>
</evidence>
<evidence type="ECO:0000313" key="10">
    <source>
        <dbReference type="Proteomes" id="UP001500393"/>
    </source>
</evidence>
<dbReference type="SUPFAM" id="SSF102114">
    <property type="entry name" value="Radical SAM enzymes"/>
    <property type="match status" value="1"/>
</dbReference>
<dbReference type="PANTHER" id="PTHR43409:SF7">
    <property type="entry name" value="BLL1977 PROTEIN"/>
    <property type="match status" value="1"/>
</dbReference>
<evidence type="ECO:0000256" key="1">
    <source>
        <dbReference type="ARBA" id="ARBA00001966"/>
    </source>
</evidence>
<comment type="cofactor">
    <cofactor evidence="1">
        <name>[4Fe-4S] cluster</name>
        <dbReference type="ChEBI" id="CHEBI:49883"/>
    </cofactor>
</comment>
<accession>A0ABN2EVM6</accession>
<evidence type="ECO:0000256" key="3">
    <source>
        <dbReference type="ARBA" id="ARBA00022679"/>
    </source>
</evidence>
<dbReference type="Pfam" id="PF04055">
    <property type="entry name" value="Radical_SAM"/>
    <property type="match status" value="1"/>
</dbReference>
<comment type="caution">
    <text evidence="9">The sequence shown here is derived from an EMBL/GenBank/DDBJ whole genome shotgun (WGS) entry which is preliminary data.</text>
</comment>
<keyword evidence="4" id="KW-0949">S-adenosyl-L-methionine</keyword>
<dbReference type="CDD" id="cd01335">
    <property type="entry name" value="Radical_SAM"/>
    <property type="match status" value="1"/>
</dbReference>
<evidence type="ECO:0000256" key="5">
    <source>
        <dbReference type="ARBA" id="ARBA00022723"/>
    </source>
</evidence>
<dbReference type="InterPro" id="IPR058240">
    <property type="entry name" value="rSAM_sf"/>
</dbReference>
<dbReference type="InterPro" id="IPR051198">
    <property type="entry name" value="BchE-like"/>
</dbReference>